<evidence type="ECO:0000256" key="1">
    <source>
        <dbReference type="SAM" id="Phobius"/>
    </source>
</evidence>
<dbReference type="KEGG" id="etd:ETAF_1833"/>
<dbReference type="Proteomes" id="UP000002230">
    <property type="component" value="Chromosome"/>
</dbReference>
<keyword evidence="1" id="KW-0472">Membrane</keyword>
<dbReference type="AlphaFoldDB" id="A0A0H3DRG0"/>
<evidence type="ECO:0000313" key="3">
    <source>
        <dbReference type="Proteomes" id="UP000002230"/>
    </source>
</evidence>
<sequence length="47" mass="4933">MIFLGNMLSATDLLGVTLIFGGIIIIFATSKKKSNKVSTTVASSQKS</sequence>
<keyword evidence="3" id="KW-1185">Reference proteome</keyword>
<dbReference type="HOGENOM" id="CLU_3167498_0_0_6"/>
<reference evidence="3" key="1">
    <citation type="submission" date="2010-08" db="EMBL/GenBank/DDBJ databases">
        <title>Genome comparisons of Edwardsiella bacteria analysed using deep sequencing technology.</title>
        <authorList>
            <person name="van Soest J.J."/>
            <person name="Henkel C.V."/>
            <person name="Jansen H.J."/>
            <person name="van den Hondel C.A.M.J.J."/>
            <person name="Bloemberg G.V."/>
            <person name="Meijer A.H."/>
            <person name="Spaink H.P."/>
        </authorList>
    </citation>
    <scope>NUCLEOTIDE SEQUENCE [LARGE SCALE GENOMIC DNA]</scope>
    <source>
        <strain evidence="3">FL6-60</strain>
    </source>
</reference>
<name>A0A0H3DRG0_EDWTF</name>
<organism evidence="2 3">
    <name type="scientific">Edwardsiella tarda (strain FL6-60)</name>
    <dbReference type="NCBI Taxonomy" id="718251"/>
    <lineage>
        <taxon>Bacteria</taxon>
        <taxon>Pseudomonadati</taxon>
        <taxon>Pseudomonadota</taxon>
        <taxon>Gammaproteobacteria</taxon>
        <taxon>Enterobacterales</taxon>
        <taxon>Hafniaceae</taxon>
        <taxon>Edwardsiella</taxon>
    </lineage>
</organism>
<accession>A0A0H3DRG0</accession>
<keyword evidence="1" id="KW-1133">Transmembrane helix</keyword>
<keyword evidence="1" id="KW-0812">Transmembrane</keyword>
<protein>
    <submittedName>
        <fullName evidence="2">Uncharacterized protein</fullName>
    </submittedName>
</protein>
<evidence type="ECO:0000313" key="2">
    <source>
        <dbReference type="EMBL" id="ADM41941.1"/>
    </source>
</evidence>
<proteinExistence type="predicted"/>
<gene>
    <name evidence="2" type="ordered locus">ETAF_1833</name>
</gene>
<dbReference type="EMBL" id="CP002154">
    <property type="protein sequence ID" value="ADM41941.1"/>
    <property type="molecule type" value="Genomic_DNA"/>
</dbReference>
<feature type="transmembrane region" description="Helical" evidence="1">
    <location>
        <begin position="6"/>
        <end position="28"/>
    </location>
</feature>
<reference evidence="2 3" key="2">
    <citation type="journal article" date="2011" name="BMC Immunol.">
        <title>Comparison of static immersion and intravenous injection systems for exposure of zebrafish embryos to the natural pathogen Edwardsiella tarda.</title>
        <authorList>
            <person name="van Soest J.J."/>
            <person name="Stockhammer O.W."/>
            <person name="Ordas A."/>
            <person name="Bloemberg G.V."/>
            <person name="Spaink H.P."/>
            <person name="Meijer A.H."/>
        </authorList>
    </citation>
    <scope>NUCLEOTIDE SEQUENCE [LARGE SCALE GENOMIC DNA]</scope>
    <source>
        <strain evidence="2 3">FL6-60</strain>
    </source>
</reference>
<dbReference type="PATRIC" id="fig|718251.5.peg.1899"/>